<protein>
    <recommendedName>
        <fullName evidence="3">Probable chemoreceptor glutamine deamidase CheD</fullName>
        <ecNumber evidence="3">3.5.1.44</ecNumber>
    </recommendedName>
</protein>
<keyword evidence="5" id="KW-1185">Reference proteome</keyword>
<dbReference type="HAMAP" id="MF_01440">
    <property type="entry name" value="CheD"/>
    <property type="match status" value="1"/>
</dbReference>
<dbReference type="Proteomes" id="UP000612361">
    <property type="component" value="Unassembled WGS sequence"/>
</dbReference>
<dbReference type="CDD" id="cd16352">
    <property type="entry name" value="CheD"/>
    <property type="match status" value="1"/>
</dbReference>
<organism evidence="4 5">
    <name type="scientific">Undibacterium rugosum</name>
    <dbReference type="NCBI Taxonomy" id="2762291"/>
    <lineage>
        <taxon>Bacteria</taxon>
        <taxon>Pseudomonadati</taxon>
        <taxon>Pseudomonadota</taxon>
        <taxon>Betaproteobacteria</taxon>
        <taxon>Burkholderiales</taxon>
        <taxon>Oxalobacteraceae</taxon>
        <taxon>Undibacterium</taxon>
    </lineage>
</organism>
<gene>
    <name evidence="3" type="primary">cheD</name>
    <name evidence="4" type="ORF">H8K47_16500</name>
</gene>
<comment type="caution">
    <text evidence="4">The sequence shown here is derived from an EMBL/GenBank/DDBJ whole genome shotgun (WGS) entry which is preliminary data.</text>
</comment>
<sequence length="165" mass="19062">MMSAPNFYIDIFLQPGEFYFGDRETRIRTILGSCVAITMWHPKLQIGGMCHYMLPQNKRNPASKELDGKYAQDAMQLFLREIKAARTRPWDYEVKMFGGGNQFPNHDTSVFAVPDRNIELGRRLLAENEFKVKSEHMGGVGHRNVMFDVWSGDVWVKHVEKVIIP</sequence>
<dbReference type="SUPFAM" id="SSF64438">
    <property type="entry name" value="CNF1/YfiH-like putative cysteine hydrolases"/>
    <property type="match status" value="1"/>
</dbReference>
<dbReference type="Gene3D" id="3.30.1330.200">
    <property type="match status" value="1"/>
</dbReference>
<dbReference type="AlphaFoldDB" id="A0A923L011"/>
<dbReference type="GO" id="GO:0050568">
    <property type="term" value="F:protein-glutamine glutaminase activity"/>
    <property type="evidence" value="ECO:0007669"/>
    <property type="project" value="UniProtKB-UniRule"/>
</dbReference>
<evidence type="ECO:0000256" key="1">
    <source>
        <dbReference type="ARBA" id="ARBA00022500"/>
    </source>
</evidence>
<comment type="similarity">
    <text evidence="3">Belongs to the CheD family.</text>
</comment>
<proteinExistence type="inferred from homology"/>
<evidence type="ECO:0000256" key="2">
    <source>
        <dbReference type="ARBA" id="ARBA00022801"/>
    </source>
</evidence>
<comment type="function">
    <text evidence="3">Probably deamidates glutamine residues to glutamate on methyl-accepting chemotaxis receptors (MCPs), playing an important role in chemotaxis.</text>
</comment>
<dbReference type="GO" id="GO:0006935">
    <property type="term" value="P:chemotaxis"/>
    <property type="evidence" value="ECO:0007669"/>
    <property type="project" value="UniProtKB-UniRule"/>
</dbReference>
<evidence type="ECO:0000256" key="3">
    <source>
        <dbReference type="HAMAP-Rule" id="MF_01440"/>
    </source>
</evidence>
<keyword evidence="1 3" id="KW-0145">Chemotaxis</keyword>
<dbReference type="InterPro" id="IPR011324">
    <property type="entry name" value="Cytotoxic_necrot_fac-like_cat"/>
</dbReference>
<reference evidence="4" key="1">
    <citation type="submission" date="2020-08" db="EMBL/GenBank/DDBJ databases">
        <title>Novel species isolated from subtropical streams in China.</title>
        <authorList>
            <person name="Lu H."/>
        </authorList>
    </citation>
    <scope>NUCLEOTIDE SEQUENCE</scope>
    <source>
        <strain evidence="4">CY7W</strain>
    </source>
</reference>
<dbReference type="EMBL" id="JACOGG010000025">
    <property type="protein sequence ID" value="MBC3936965.1"/>
    <property type="molecule type" value="Genomic_DNA"/>
</dbReference>
<dbReference type="PANTHER" id="PTHR35147">
    <property type="entry name" value="CHEMORECEPTOR GLUTAMINE DEAMIDASE CHED-RELATED"/>
    <property type="match status" value="1"/>
</dbReference>
<evidence type="ECO:0000313" key="4">
    <source>
        <dbReference type="EMBL" id="MBC3936965.1"/>
    </source>
</evidence>
<name>A0A923L011_9BURK</name>
<dbReference type="Pfam" id="PF03975">
    <property type="entry name" value="CheD"/>
    <property type="match status" value="1"/>
</dbReference>
<accession>A0A923L011</accession>
<dbReference type="InterPro" id="IPR038592">
    <property type="entry name" value="CheD-like_sf"/>
</dbReference>
<evidence type="ECO:0000313" key="5">
    <source>
        <dbReference type="Proteomes" id="UP000612361"/>
    </source>
</evidence>
<dbReference type="InterPro" id="IPR005659">
    <property type="entry name" value="Chemorcpt_Glu_NH3ase_CheD"/>
</dbReference>
<dbReference type="PANTHER" id="PTHR35147:SF3">
    <property type="entry name" value="CHEMORECEPTOR GLUTAMINE DEAMIDASE CHED 1-RELATED"/>
    <property type="match status" value="1"/>
</dbReference>
<dbReference type="EC" id="3.5.1.44" evidence="3"/>
<comment type="catalytic activity">
    <reaction evidence="3">
        <text>L-glutaminyl-[protein] + H2O = L-glutamyl-[protein] + NH4(+)</text>
        <dbReference type="Rhea" id="RHEA:16441"/>
        <dbReference type="Rhea" id="RHEA-COMP:10207"/>
        <dbReference type="Rhea" id="RHEA-COMP:10208"/>
        <dbReference type="ChEBI" id="CHEBI:15377"/>
        <dbReference type="ChEBI" id="CHEBI:28938"/>
        <dbReference type="ChEBI" id="CHEBI:29973"/>
        <dbReference type="ChEBI" id="CHEBI:30011"/>
        <dbReference type="EC" id="3.5.1.44"/>
    </reaction>
</comment>
<keyword evidence="2 3" id="KW-0378">Hydrolase</keyword>